<feature type="transmembrane region" description="Helical" evidence="1">
    <location>
        <begin position="50"/>
        <end position="75"/>
    </location>
</feature>
<dbReference type="AlphaFoldDB" id="A0A919D930"/>
<evidence type="ECO:0000313" key="3">
    <source>
        <dbReference type="Proteomes" id="UP000636453"/>
    </source>
</evidence>
<keyword evidence="3" id="KW-1185">Reference proteome</keyword>
<protein>
    <submittedName>
        <fullName evidence="2">Uncharacterized protein</fullName>
    </submittedName>
</protein>
<sequence length="139" mass="14405">MLRNVLALLAGILAMFLVTWSLEALGHVAFPLPSGLDPRDPAQAQAFARYLATMPLGAQAALVLAWSGGAFAGGFVGARFARHPRSVAVAVGALVVAGVIGMIMLVPHPSWVAAAGLVLPIPLALWAARLARPRIPLTD</sequence>
<comment type="caution">
    <text evidence="2">The sequence shown here is derived from an EMBL/GenBank/DDBJ whole genome shotgun (WGS) entry which is preliminary data.</text>
</comment>
<keyword evidence="1" id="KW-1133">Transmembrane helix</keyword>
<dbReference type="Proteomes" id="UP000636453">
    <property type="component" value="Unassembled WGS sequence"/>
</dbReference>
<reference evidence="2" key="2">
    <citation type="submission" date="2020-09" db="EMBL/GenBank/DDBJ databases">
        <authorList>
            <person name="Sun Q."/>
            <person name="Kim S."/>
        </authorList>
    </citation>
    <scope>NUCLEOTIDE SEQUENCE</scope>
    <source>
        <strain evidence="2">KCTC 32020</strain>
    </source>
</reference>
<organism evidence="2 3">
    <name type="scientific">Vulcaniibacterium thermophilum</name>
    <dbReference type="NCBI Taxonomy" id="1169913"/>
    <lineage>
        <taxon>Bacteria</taxon>
        <taxon>Pseudomonadati</taxon>
        <taxon>Pseudomonadota</taxon>
        <taxon>Gammaproteobacteria</taxon>
        <taxon>Lysobacterales</taxon>
        <taxon>Lysobacteraceae</taxon>
        <taxon>Vulcaniibacterium</taxon>
    </lineage>
</organism>
<feature type="transmembrane region" description="Helical" evidence="1">
    <location>
        <begin position="111"/>
        <end position="131"/>
    </location>
</feature>
<feature type="transmembrane region" description="Helical" evidence="1">
    <location>
        <begin position="87"/>
        <end position="105"/>
    </location>
</feature>
<proteinExistence type="predicted"/>
<evidence type="ECO:0000313" key="2">
    <source>
        <dbReference type="EMBL" id="GHE28454.1"/>
    </source>
</evidence>
<name>A0A919D930_9GAMM</name>
<dbReference type="OrthoDB" id="6024721at2"/>
<reference evidence="2" key="1">
    <citation type="journal article" date="2014" name="Int. J. Syst. Evol. Microbiol.">
        <title>Complete genome sequence of Corynebacterium casei LMG S-19264T (=DSM 44701T), isolated from a smear-ripened cheese.</title>
        <authorList>
            <consortium name="US DOE Joint Genome Institute (JGI-PGF)"/>
            <person name="Walter F."/>
            <person name="Albersmeier A."/>
            <person name="Kalinowski J."/>
            <person name="Ruckert C."/>
        </authorList>
    </citation>
    <scope>NUCLEOTIDE SEQUENCE</scope>
    <source>
        <strain evidence="2">KCTC 32020</strain>
    </source>
</reference>
<evidence type="ECO:0000256" key="1">
    <source>
        <dbReference type="SAM" id="Phobius"/>
    </source>
</evidence>
<dbReference type="RefSeq" id="WP_146474028.1">
    <property type="nucleotide sequence ID" value="NZ_BNCF01000003.1"/>
</dbReference>
<gene>
    <name evidence="2" type="ORF">GCM10007167_07470</name>
</gene>
<keyword evidence="1" id="KW-0812">Transmembrane</keyword>
<keyword evidence="1" id="KW-0472">Membrane</keyword>
<accession>A0A919D930</accession>
<dbReference type="EMBL" id="BNCF01000003">
    <property type="protein sequence ID" value="GHE28454.1"/>
    <property type="molecule type" value="Genomic_DNA"/>
</dbReference>